<protein>
    <recommendedName>
        <fullName evidence="4">FERM C-terminal PH-like domain-containing protein</fullName>
    </recommendedName>
</protein>
<dbReference type="Gene3D" id="1.10.455.10">
    <property type="entry name" value="Ribosomal protein S7 domain"/>
    <property type="match status" value="1"/>
</dbReference>
<dbReference type="Gene3D" id="2.30.29.30">
    <property type="entry name" value="Pleckstrin-homology domain (PH domain)/Phosphotyrosine-binding domain (PTB)"/>
    <property type="match status" value="2"/>
</dbReference>
<comment type="caution">
    <text evidence="5">The sequence shown here is derived from an EMBL/GenBank/DDBJ whole genome shotgun (WGS) entry which is preliminary data.</text>
</comment>
<proteinExistence type="inferred from homology"/>
<reference evidence="5 6" key="1">
    <citation type="submission" date="2023-03" db="EMBL/GenBank/DDBJ databases">
        <title>High-quality genome of Scylla paramamosain provides insights in environmental adaptation.</title>
        <authorList>
            <person name="Zhang L."/>
        </authorList>
    </citation>
    <scope>NUCLEOTIDE SEQUENCE [LARGE SCALE GENOMIC DNA]</scope>
    <source>
        <strain evidence="5">LZ_2023a</strain>
        <tissue evidence="5">Muscle</tissue>
    </source>
</reference>
<dbReference type="Pfam" id="PF09380">
    <property type="entry name" value="FERM_C"/>
    <property type="match status" value="2"/>
</dbReference>
<dbReference type="GO" id="GO:1990904">
    <property type="term" value="C:ribonucleoprotein complex"/>
    <property type="evidence" value="ECO:0007669"/>
    <property type="project" value="UniProtKB-KW"/>
</dbReference>
<dbReference type="InterPro" id="IPR018980">
    <property type="entry name" value="FERM_PH-like_C"/>
</dbReference>
<organism evidence="5 6">
    <name type="scientific">Scylla paramamosain</name>
    <name type="common">Mud crab</name>
    <dbReference type="NCBI Taxonomy" id="85552"/>
    <lineage>
        <taxon>Eukaryota</taxon>
        <taxon>Metazoa</taxon>
        <taxon>Ecdysozoa</taxon>
        <taxon>Arthropoda</taxon>
        <taxon>Crustacea</taxon>
        <taxon>Multicrustacea</taxon>
        <taxon>Malacostraca</taxon>
        <taxon>Eumalacostraca</taxon>
        <taxon>Eucarida</taxon>
        <taxon>Decapoda</taxon>
        <taxon>Pleocyemata</taxon>
        <taxon>Brachyura</taxon>
        <taxon>Eubrachyura</taxon>
        <taxon>Portunoidea</taxon>
        <taxon>Portunidae</taxon>
        <taxon>Portuninae</taxon>
        <taxon>Scylla</taxon>
    </lineage>
</organism>
<dbReference type="SUPFAM" id="SSF50729">
    <property type="entry name" value="PH domain-like"/>
    <property type="match status" value="2"/>
</dbReference>
<evidence type="ECO:0000259" key="4">
    <source>
        <dbReference type="SMART" id="SM01196"/>
    </source>
</evidence>
<dbReference type="GO" id="GO:0031032">
    <property type="term" value="P:actomyosin structure organization"/>
    <property type="evidence" value="ECO:0007669"/>
    <property type="project" value="TreeGrafter"/>
</dbReference>
<dbReference type="PANTHER" id="PTHR23280">
    <property type="entry name" value="4.1 G PROTEIN"/>
    <property type="match status" value="1"/>
</dbReference>
<dbReference type="InterPro" id="IPR011993">
    <property type="entry name" value="PH-like_dom_sf"/>
</dbReference>
<dbReference type="EMBL" id="JARAKH010000028">
    <property type="protein sequence ID" value="KAK8389245.1"/>
    <property type="molecule type" value="Genomic_DNA"/>
</dbReference>
<name>A0AAW0TNG3_SCYPA</name>
<gene>
    <name evidence="5" type="ORF">O3P69_020884</name>
</gene>
<dbReference type="AlphaFoldDB" id="A0AAW0TNG3"/>
<comment type="similarity">
    <text evidence="1">Belongs to the universal ribosomal protein uS7 family.</text>
</comment>
<dbReference type="SUPFAM" id="SSF47973">
    <property type="entry name" value="Ribosomal protein S7"/>
    <property type="match status" value="1"/>
</dbReference>
<dbReference type="GO" id="GO:0005856">
    <property type="term" value="C:cytoskeleton"/>
    <property type="evidence" value="ECO:0007669"/>
    <property type="project" value="TreeGrafter"/>
</dbReference>
<feature type="domain" description="FERM C-terminal PH-like" evidence="4">
    <location>
        <begin position="115"/>
        <end position="262"/>
    </location>
</feature>
<dbReference type="PANTHER" id="PTHR23280:SF4">
    <property type="entry name" value="BAND 4.1-LIKE PROTEIN 4A"/>
    <property type="match status" value="1"/>
</dbReference>
<keyword evidence="2" id="KW-0689">Ribosomal protein</keyword>
<dbReference type="SMART" id="SM01196">
    <property type="entry name" value="FERM_C"/>
    <property type="match status" value="1"/>
</dbReference>
<dbReference type="GO" id="GO:0005840">
    <property type="term" value="C:ribosome"/>
    <property type="evidence" value="ECO:0007669"/>
    <property type="project" value="UniProtKB-KW"/>
</dbReference>
<evidence type="ECO:0000256" key="1">
    <source>
        <dbReference type="ARBA" id="ARBA00007151"/>
    </source>
</evidence>
<keyword evidence="6" id="KW-1185">Reference proteome</keyword>
<dbReference type="InterPro" id="IPR036823">
    <property type="entry name" value="Ribosomal_uS7_dom_sf"/>
</dbReference>
<sequence>MPVAPCLPVRGDCIYFIIFLGLSPPRHARTHPSETAEVTQQLIPHRLPLPVPPPPPPLPVREAEVQLTKLSDDSTLLYHGLESERVEKRELIRRAVEVEGCPVRVLPVAMTSYEGEDNIEYFLGLTPAGVVVLKNKAKVGNYFCPRISKVYFRGRFFRVKDKNSLENTYGLETPSKSACKHLWQCFFRLTQASGNSTDAVFSLGAKIGSQQEGCSLPAPPCLPQSLENTYGVETPSKSACKHLWQFCVEHHAFFRLTQASGNSADAVFSLRGGLWKVHRTHQDWRTLRVQGESPKSLQSTTTTTTSGGHDYWVLRRASSVDSQLSVDSRIGRARTVRRQAVDVSPLRRVNQAIWLLTTGAREAAFRNIKTIADYAIKKKDELERVAKSNR</sequence>
<accession>A0AAW0TNG3</accession>
<evidence type="ECO:0000256" key="3">
    <source>
        <dbReference type="ARBA" id="ARBA00023274"/>
    </source>
</evidence>
<dbReference type="Proteomes" id="UP001487740">
    <property type="component" value="Unassembled WGS sequence"/>
</dbReference>
<evidence type="ECO:0000313" key="5">
    <source>
        <dbReference type="EMBL" id="KAK8389245.1"/>
    </source>
</evidence>
<keyword evidence="3" id="KW-0687">Ribonucleoprotein</keyword>
<evidence type="ECO:0000313" key="6">
    <source>
        <dbReference type="Proteomes" id="UP001487740"/>
    </source>
</evidence>
<evidence type="ECO:0000256" key="2">
    <source>
        <dbReference type="ARBA" id="ARBA00022980"/>
    </source>
</evidence>